<dbReference type="GO" id="GO:0016829">
    <property type="term" value="F:lyase activity"/>
    <property type="evidence" value="ECO:0007669"/>
    <property type="project" value="UniProtKB-KW"/>
</dbReference>
<name>A0A0Q0DV42_PSESX</name>
<gene>
    <name evidence="1" type="ORF">ALO94_201119</name>
</gene>
<organism evidence="1 2">
    <name type="scientific">Pseudomonas syringae pv. spinaceae</name>
    <dbReference type="NCBI Taxonomy" id="264459"/>
    <lineage>
        <taxon>Bacteria</taxon>
        <taxon>Pseudomonadati</taxon>
        <taxon>Pseudomonadota</taxon>
        <taxon>Gammaproteobacteria</taxon>
        <taxon>Pseudomonadales</taxon>
        <taxon>Pseudomonadaceae</taxon>
        <taxon>Pseudomonas</taxon>
        <taxon>Pseudomonas syringae</taxon>
    </lineage>
</organism>
<dbReference type="EMBL" id="LJRI01000114">
    <property type="protein sequence ID" value="KPZ12124.1"/>
    <property type="molecule type" value="Genomic_DNA"/>
</dbReference>
<comment type="caution">
    <text evidence="1">The sequence shown here is derived from an EMBL/GenBank/DDBJ whole genome shotgun (WGS) entry which is preliminary data.</text>
</comment>
<keyword evidence="1" id="KW-0456">Lyase</keyword>
<evidence type="ECO:0000313" key="2">
    <source>
        <dbReference type="Proteomes" id="UP000050384"/>
    </source>
</evidence>
<dbReference type="Proteomes" id="UP000050384">
    <property type="component" value="Unassembled WGS sequence"/>
</dbReference>
<evidence type="ECO:0000313" key="1">
    <source>
        <dbReference type="EMBL" id="KPZ12124.1"/>
    </source>
</evidence>
<proteinExistence type="predicted"/>
<protein>
    <submittedName>
        <fullName evidence="1">Pectate lyase</fullName>
    </submittedName>
</protein>
<reference evidence="1 2" key="1">
    <citation type="submission" date="2015-09" db="EMBL/GenBank/DDBJ databases">
        <title>Genome announcement of multiple Pseudomonas syringae strains.</title>
        <authorList>
            <person name="Thakur S."/>
            <person name="Wang P.W."/>
            <person name="Gong Y."/>
            <person name="Weir B.S."/>
            <person name="Guttman D.S."/>
        </authorList>
    </citation>
    <scope>NUCLEOTIDE SEQUENCE [LARGE SCALE GENOMIC DNA]</scope>
    <source>
        <strain evidence="1 2">ICMP16929</strain>
    </source>
</reference>
<sequence>MVCASCCVVRGDSSTAIASKPLLAIRASAPGYCAECSAAVSKSGALQNALVNCLFCDFWRTYCADLISNRAQLNTENTINAQSTAGTIMEESDAFMV</sequence>
<accession>A0A0Q0DV42</accession>
<dbReference type="AlphaFoldDB" id="A0A0Q0DV42"/>